<evidence type="ECO:0000313" key="2">
    <source>
        <dbReference type="EMBL" id="KAJ8893181.1"/>
    </source>
</evidence>
<name>A0ABQ9IA22_9NEOP</name>
<keyword evidence="3" id="KW-1185">Reference proteome</keyword>
<dbReference type="InterPro" id="IPR004875">
    <property type="entry name" value="DDE_SF_endonuclease_dom"/>
</dbReference>
<accession>A0ABQ9IA22</accession>
<dbReference type="EMBL" id="JARBHB010000002">
    <property type="protein sequence ID" value="KAJ8893181.1"/>
    <property type="molecule type" value="Genomic_DNA"/>
</dbReference>
<organism evidence="2 3">
    <name type="scientific">Dryococelus australis</name>
    <dbReference type="NCBI Taxonomy" id="614101"/>
    <lineage>
        <taxon>Eukaryota</taxon>
        <taxon>Metazoa</taxon>
        <taxon>Ecdysozoa</taxon>
        <taxon>Arthropoda</taxon>
        <taxon>Hexapoda</taxon>
        <taxon>Insecta</taxon>
        <taxon>Pterygota</taxon>
        <taxon>Neoptera</taxon>
        <taxon>Polyneoptera</taxon>
        <taxon>Phasmatodea</taxon>
        <taxon>Verophasmatodea</taxon>
        <taxon>Anareolatae</taxon>
        <taxon>Phasmatidae</taxon>
        <taxon>Eurycanthinae</taxon>
        <taxon>Dryococelus</taxon>
    </lineage>
</organism>
<dbReference type="Pfam" id="PF03184">
    <property type="entry name" value="DDE_1"/>
    <property type="match status" value="1"/>
</dbReference>
<evidence type="ECO:0000313" key="3">
    <source>
        <dbReference type="Proteomes" id="UP001159363"/>
    </source>
</evidence>
<gene>
    <name evidence="2" type="ORF">PR048_005766</name>
</gene>
<reference evidence="2 3" key="1">
    <citation type="submission" date="2023-02" db="EMBL/GenBank/DDBJ databases">
        <title>LHISI_Scaffold_Assembly.</title>
        <authorList>
            <person name="Stuart O.P."/>
            <person name="Cleave R."/>
            <person name="Magrath M.J.L."/>
            <person name="Mikheyev A.S."/>
        </authorList>
    </citation>
    <scope>NUCLEOTIDE SEQUENCE [LARGE SCALE GENOMIC DNA]</scope>
    <source>
        <strain evidence="2">Daus_M_001</strain>
        <tissue evidence="2">Leg muscle</tissue>
    </source>
</reference>
<dbReference type="Proteomes" id="UP001159363">
    <property type="component" value="Chromosome 2"/>
</dbReference>
<comment type="caution">
    <text evidence="2">The sequence shown here is derived from an EMBL/GenBank/DDBJ whole genome shotgun (WGS) entry which is preliminary data.</text>
</comment>
<proteinExistence type="predicted"/>
<feature type="domain" description="DDE-1" evidence="1">
    <location>
        <begin position="1"/>
        <end position="52"/>
    </location>
</feature>
<sequence>MLISDGHRSHLDNCVLDVAESLEMQLFRLPAHCSHELQPLDKSFFKSLKVYWNSAPGHKNAIPEFRVTGIFTFNPQVNPETVFAPSMYQIAHHYKLGLQVLQFLALWRYPQYQQHLQYQQPAITLQLHHHH</sequence>
<evidence type="ECO:0000259" key="1">
    <source>
        <dbReference type="Pfam" id="PF03184"/>
    </source>
</evidence>
<protein>
    <recommendedName>
        <fullName evidence="1">DDE-1 domain-containing protein</fullName>
    </recommendedName>
</protein>